<comment type="caution">
    <text evidence="2">The sequence shown here is derived from an EMBL/GenBank/DDBJ whole genome shotgun (WGS) entry which is preliminary data.</text>
</comment>
<dbReference type="EMBL" id="JADOGI010000038">
    <property type="protein sequence ID" value="MBF8187048.1"/>
    <property type="molecule type" value="Genomic_DNA"/>
</dbReference>
<accession>A0A931A8B6</accession>
<protein>
    <submittedName>
        <fullName evidence="2">Uncharacterized protein</fullName>
    </submittedName>
</protein>
<reference evidence="2" key="1">
    <citation type="submission" date="2020-11" db="EMBL/GenBank/DDBJ databases">
        <title>Whole-genome analyses of Nonomuraea sp. K274.</title>
        <authorList>
            <person name="Veyisoglu A."/>
        </authorList>
    </citation>
    <scope>NUCLEOTIDE SEQUENCE</scope>
    <source>
        <strain evidence="2">K274</strain>
    </source>
</reference>
<dbReference type="RefSeq" id="WP_195896018.1">
    <property type="nucleotide sequence ID" value="NZ_JADOGI010000038.1"/>
</dbReference>
<evidence type="ECO:0000313" key="3">
    <source>
        <dbReference type="Proteomes" id="UP000605361"/>
    </source>
</evidence>
<proteinExistence type="predicted"/>
<keyword evidence="3" id="KW-1185">Reference proteome</keyword>
<dbReference type="AlphaFoldDB" id="A0A931A8B6"/>
<feature type="compositionally biased region" description="Low complexity" evidence="1">
    <location>
        <begin position="90"/>
        <end position="109"/>
    </location>
</feature>
<evidence type="ECO:0000256" key="1">
    <source>
        <dbReference type="SAM" id="MobiDB-lite"/>
    </source>
</evidence>
<sequence>MARVAAVHARIGEEDGDVHLLAFALGLAEFAAVAQADAAHGEQVDDSLYLAGPTFQPHDHGIVDVRPGGDEGGTEFGDLGDQGLQSGVQAGAAGHSSPSSRSASARSSPLADCAVTSTRACTRSPHLGTAAGRSSAAAGEEAEPAA</sequence>
<organism evidence="2 3">
    <name type="scientific">Nonomuraea cypriaca</name>
    <dbReference type="NCBI Taxonomy" id="1187855"/>
    <lineage>
        <taxon>Bacteria</taxon>
        <taxon>Bacillati</taxon>
        <taxon>Actinomycetota</taxon>
        <taxon>Actinomycetes</taxon>
        <taxon>Streptosporangiales</taxon>
        <taxon>Streptosporangiaceae</taxon>
        <taxon>Nonomuraea</taxon>
    </lineage>
</organism>
<name>A0A931A8B6_9ACTN</name>
<feature type="compositionally biased region" description="Basic and acidic residues" evidence="1">
    <location>
        <begin position="59"/>
        <end position="69"/>
    </location>
</feature>
<feature type="region of interest" description="Disordered" evidence="1">
    <location>
        <begin position="59"/>
        <end position="146"/>
    </location>
</feature>
<dbReference type="Proteomes" id="UP000605361">
    <property type="component" value="Unassembled WGS sequence"/>
</dbReference>
<gene>
    <name evidence="2" type="ORF">ITP53_15145</name>
</gene>
<evidence type="ECO:0000313" key="2">
    <source>
        <dbReference type="EMBL" id="MBF8187048.1"/>
    </source>
</evidence>
<feature type="compositionally biased region" description="Low complexity" evidence="1">
    <location>
        <begin position="130"/>
        <end position="139"/>
    </location>
</feature>